<organism evidence="5 6">
    <name type="scientific">Paenibacillus baimaensis</name>
    <dbReference type="NCBI Taxonomy" id="2982185"/>
    <lineage>
        <taxon>Bacteria</taxon>
        <taxon>Bacillati</taxon>
        <taxon>Bacillota</taxon>
        <taxon>Bacilli</taxon>
        <taxon>Bacillales</taxon>
        <taxon>Paenibacillaceae</taxon>
        <taxon>Paenibacillus</taxon>
    </lineage>
</organism>
<dbReference type="SMART" id="SM00060">
    <property type="entry name" value="FN3"/>
    <property type="match status" value="3"/>
</dbReference>
<dbReference type="InterPro" id="IPR015915">
    <property type="entry name" value="Kelch-typ_b-propeller"/>
</dbReference>
<evidence type="ECO:0000256" key="2">
    <source>
        <dbReference type="SAM" id="SignalP"/>
    </source>
</evidence>
<accession>A0ABT2UCR4</accession>
<feature type="compositionally biased region" description="Polar residues" evidence="1">
    <location>
        <begin position="2462"/>
        <end position="2480"/>
    </location>
</feature>
<feature type="domain" description="Fibronectin type-III" evidence="3">
    <location>
        <begin position="1749"/>
        <end position="1849"/>
    </location>
</feature>
<comment type="caution">
    <text evidence="5">The sequence shown here is derived from an EMBL/GenBank/DDBJ whole genome shotgun (WGS) entry which is preliminary data.</text>
</comment>
<feature type="domain" description="SLH" evidence="4">
    <location>
        <begin position="2758"/>
        <end position="2817"/>
    </location>
</feature>
<dbReference type="PROSITE" id="PS50853">
    <property type="entry name" value="FN3"/>
    <property type="match status" value="1"/>
</dbReference>
<feature type="domain" description="SLH" evidence="4">
    <location>
        <begin position="2819"/>
        <end position="2882"/>
    </location>
</feature>
<keyword evidence="6" id="KW-1185">Reference proteome</keyword>
<sequence length="2918" mass="314854">MRKRWNSGLAKILIAALLVQCMPLLHGGISAVQADGTVTGQTYGSGTNTVQSNTYTVVTPTLQLTTLTTTSSITDYKWERVTSNLPPAARQAAAMAHDEKAGNVVMFGGQGNSGLFDETWIWDGRQKTWQELTITSSKPPKRQGAVMAYDATSQKVLMFGGVGQSGSLLGDTWLWNGTDEKWEQVSGTAPSARGGAQLAYDGEQLVLFGGYTGSGNSKTLLGDTWLWNGTTWTQAQPAQSPPAAYSGQMAYDGNTAVLYGGNSGSVTKSYVATSDNSTHSVTHDDSSPLLWKWDRAAQSWSSVNGPHVDYGRWGHVMAYDGRRVVLFSGERDYVHTYAAELVKGLKLPTTRYPPAFDSMAYGWSSDKWEGSARPKFSMEGIFENKTNPTNSVSYDVQLVSNQQIPFPLSYASMAFDGKNFVVFGGSRSEIGVVNFPSSGNAQVGTWPATIMNETWVFGYSPPTAPGIKFDEDPVIKFDSQHINDTVSVVTNVYDNGNKAISSQGVEYRKKGDSAWTRVPYTGTIPDDPSPFTIEIPGLIWQQDYEIRGYAVNEIGTSYTEIKDFAMKNDPNMLPPEVHFDRVGASFLHVNDKKRLVAVGTGITNLLRKPLDMIHYYLKGQDGQRYDLDYNILNSRQLELTVRDKVENDKKVKVELPPGKYDVRLEHEFYKDDDNPNFNVFLEGLTVTALDFYKPRNFARVEVPSTSASNEVNSLVLQGPFTEDPNTVNTYTLNDTSETVTINESVMFKGSRLAVTKEPSTGKATISGEGRLFVNGGGTLGSNLSYTIQDGAFTISSDNFSVALNSSQATDYLNMDMPVKASKLIFAKDGLRLTGDLEIGLQVGSQKVTGSVPVEELKFRNNRFDLSGTYTMNNSFKVGPFNANDTKFVVDSRIPYVGVRGTGSLPDTDLSFDLNMKTKQGRLDGVNFGMYHKTQLASTGLQVNYLFGNVDKLAEKTQIPQKFNVTGSVMDLIVPELKHPQVNYKFNLIGTDSVNMDVSSYGFNASGIEYYYWLPVNNMSMQTVVNPATAGIKGFSSPGFASKGDINLFEVVKGAMTNYSFNKKGFNGAIKGTVYVPKGIPRIGGATVNNVALYVTETGIYGTFKHNKIGANIKYTFNNNTILFEVEAEPPKQSWWEKLGNSVMDFMEKPQPWLDIAEELFLMSPGSNSDSRKKVTIASNDEMQRVYDLTPVSQSFQPEDTVRTDVKARLVDGQLTTLDLTSLMTSEVNASSGQVTNGFAVDRTYNAFIALKGDQRSAVLNAPAVTDPASEPFVQPKVFYHAASDTTFMRVSLYAGNWKLVTNSNSRISIHELLFANETLTLDALVNLWAQTPERSVTSLTMKERGAYVLKVGAAQGEVIIYKPDGRPYGLQAVQNQPDWNAYRDANGNLYALLDAVEAGTWIISAGTSPTAALNIVPSQSKISDVAQWVQAQAYPTAFQMSATNNGQAIVEIYGANAQTKLYTPKGELYTLQLDPNQAGMDAIYDESQQKLTILLNGADLSGKWTAISSSFTSVVAYTSTRKFKSIKPLLAEGRFSKNFELGEPGDYMLTISGGTADTVITAPDGTPYTLNFETPNGNAYLQPAADRVLSANTGVDPLKQTQVDTPNPVQDGRDTLYVSLLGAPVGQWMIQNAKRVNLQIQKLIPTPAIKASVSPVSGAENRIRVTWSMENAASDAEVTVMLTDSADQSIGEVIASGLSASGSTTIDIPASTMPGTYYVSVAGVSAGKVPVYATAVGTVEVTAPYTLNAPAQPEVLSTGNGEVSLRFTSISGDVKAYRIWVSGGTNGQTAVPIMDFNPQTGDWQYAIISGLTAGASYTFAVSAIGQEQGRFVLSPLSSSVTSELPVPQPATLAVSLDAASHAIERAYTAFDGNEEKLLLTAAEQATLQVTANQNASLTLTVNGQQLGSGQVAADGTYGFALHSLLNVSVLKEREYNLLIEAVNERGDRSVAYRKLFVDRTGPLLIASGGDDAQGKPISLNGTVTNDSKVYITGQTDAGAKLVINGISVPLNDEGRFVYYAPLDWVTQVDRNQIKITASDEIGNKTEYGFEVLRDLVGTIPTYPGDLAALTTGSAKMSTPYKFGTNSYQALAYADKVRVYAVPMVVSSVVKVDGQTLPENGYVDVDVPAAGRTVQILVHPDNAADKQYTLQINGTGSSVAVLRMLKLNNATTSQTGDELAAQAFTGAEESYAVYVNNTVDQVNLTPGALKAGSDIKVKGQVVPSGQASQTIQLQVGENQIPVTVTSPDKSETRSYKVAVWREPSSNAQLKQLGLATDGAKLVSEFHPATLNYQVLVPNATGAITLLPAAEQSDATIRIEGQAVTNGAALSIPITKDAQPLAIEVSAQDGTKLTYNVSVLRQKTLPVQPPLLSSLQVNTTLDSVFNPYKLNYGSSFTTTSGKANITAIANDPQAAVTVKGVSLKGGGIFTPDLSIGDNTIIVSVESTDRTVSQTYSIDMKRVRNSSSKPDQNERQTTISGSSGGWTYQTSIVRTAEGGKTVDSVKLDAQAARAILERAVQNKDNIARIYVTDVPDAPADERFVSLSTDFLTVLAEGGISLQIVLPDVQFTLAEASLQQMGKDGKDAYFRVVPIRADAERSEVTSRVQAAELVQNAAGGQPVIVIGQPIKIETNFSGYKTELLFPLNNLTLPENEAAAKQILSELAVYIEHSDGDKALSQGEIRYDAEGKLVGIAIEINKFSTFTTIQKNGTDALKVLQPYLSGYPDGTFRPSQAITRAELATILQRIGARSTTSTTASAPAAGYPDVSEGHWAAKAIADMQRSGLMLGDNNGLFRPDDAITRGEVASIAARLLPATATGNAPTVDYSDTRNHWASEVIKQASQAGILQGYPDGTFQPENKLNRAEAVKVLNRLFERPLANVKSSSWPDVPQDHWAIQEIESASGTVKLLSDGSVYVTPNH</sequence>
<dbReference type="InterPro" id="IPR025883">
    <property type="entry name" value="Cadherin-like_domain"/>
</dbReference>
<feature type="region of interest" description="Disordered" evidence="1">
    <location>
        <begin position="2459"/>
        <end position="2480"/>
    </location>
</feature>
<dbReference type="PROSITE" id="PS51272">
    <property type="entry name" value="SLH"/>
    <property type="match status" value="3"/>
</dbReference>
<protein>
    <submittedName>
        <fullName evidence="5">Cadherin-like beta sandwich domain-containing protein</fullName>
    </submittedName>
</protein>
<gene>
    <name evidence="5" type="ORF">OB236_09835</name>
</gene>
<dbReference type="InterPro" id="IPR051465">
    <property type="entry name" value="Cell_Envelope_Struct_Comp"/>
</dbReference>
<dbReference type="Pfam" id="PF00395">
    <property type="entry name" value="SLH"/>
    <property type="match status" value="3"/>
</dbReference>
<evidence type="ECO:0000313" key="6">
    <source>
        <dbReference type="Proteomes" id="UP001652445"/>
    </source>
</evidence>
<feature type="signal peptide" evidence="2">
    <location>
        <begin position="1"/>
        <end position="27"/>
    </location>
</feature>
<dbReference type="EMBL" id="JAOQIO010000023">
    <property type="protein sequence ID" value="MCU6792428.1"/>
    <property type="molecule type" value="Genomic_DNA"/>
</dbReference>
<dbReference type="InterPro" id="IPR001119">
    <property type="entry name" value="SLH_dom"/>
</dbReference>
<dbReference type="Pfam" id="PF12733">
    <property type="entry name" value="Cadherin-like"/>
    <property type="match status" value="3"/>
</dbReference>
<dbReference type="Gene3D" id="2.120.10.80">
    <property type="entry name" value="Kelch-type beta propeller"/>
    <property type="match status" value="2"/>
</dbReference>
<name>A0ABT2UCR4_9BACL</name>
<dbReference type="SUPFAM" id="SSF49265">
    <property type="entry name" value="Fibronectin type III"/>
    <property type="match status" value="1"/>
</dbReference>
<dbReference type="Gene3D" id="2.60.40.10">
    <property type="entry name" value="Immunoglobulins"/>
    <property type="match status" value="2"/>
</dbReference>
<reference evidence="5 6" key="1">
    <citation type="submission" date="2022-09" db="EMBL/GenBank/DDBJ databases">
        <authorList>
            <person name="Han X.L."/>
            <person name="Wang Q."/>
            <person name="Lu T."/>
        </authorList>
    </citation>
    <scope>NUCLEOTIDE SEQUENCE [LARGE SCALE GENOMIC DNA]</scope>
    <source>
        <strain evidence="5 6">WQ 127069</strain>
    </source>
</reference>
<evidence type="ECO:0000259" key="3">
    <source>
        <dbReference type="PROSITE" id="PS50853"/>
    </source>
</evidence>
<dbReference type="PANTHER" id="PTHR43308:SF5">
    <property type="entry name" value="S-LAYER PROTEIN _ PEPTIDOGLYCAN ENDO-BETA-N-ACETYLGLUCOSAMINIDASE"/>
    <property type="match status" value="1"/>
</dbReference>
<dbReference type="InterPro" id="IPR003961">
    <property type="entry name" value="FN3_dom"/>
</dbReference>
<evidence type="ECO:0000256" key="1">
    <source>
        <dbReference type="SAM" id="MobiDB-lite"/>
    </source>
</evidence>
<feature type="chain" id="PRO_5045721064" evidence="2">
    <location>
        <begin position="28"/>
        <end position="2918"/>
    </location>
</feature>
<evidence type="ECO:0000313" key="5">
    <source>
        <dbReference type="EMBL" id="MCU6792428.1"/>
    </source>
</evidence>
<keyword evidence="2" id="KW-0732">Signal</keyword>
<dbReference type="Pfam" id="PF24681">
    <property type="entry name" value="Kelch_KLHDC2_KLHL20_DRC7"/>
    <property type="match status" value="1"/>
</dbReference>
<dbReference type="RefSeq" id="WP_262683819.1">
    <property type="nucleotide sequence ID" value="NZ_JAOQIO010000023.1"/>
</dbReference>
<dbReference type="PANTHER" id="PTHR43308">
    <property type="entry name" value="OUTER MEMBRANE PROTEIN ALPHA-RELATED"/>
    <property type="match status" value="1"/>
</dbReference>
<dbReference type="Proteomes" id="UP001652445">
    <property type="component" value="Unassembled WGS sequence"/>
</dbReference>
<proteinExistence type="predicted"/>
<evidence type="ECO:0000259" key="4">
    <source>
        <dbReference type="PROSITE" id="PS51272"/>
    </source>
</evidence>
<dbReference type="SUPFAM" id="SSF117281">
    <property type="entry name" value="Kelch motif"/>
    <property type="match status" value="1"/>
</dbReference>
<feature type="domain" description="SLH" evidence="4">
    <location>
        <begin position="2692"/>
        <end position="2756"/>
    </location>
</feature>
<dbReference type="InterPro" id="IPR013783">
    <property type="entry name" value="Ig-like_fold"/>
</dbReference>
<dbReference type="InterPro" id="IPR036116">
    <property type="entry name" value="FN3_sf"/>
</dbReference>